<proteinExistence type="predicted"/>
<dbReference type="Proteomes" id="UP000275078">
    <property type="component" value="Unassembled WGS sequence"/>
</dbReference>
<dbReference type="EMBL" id="ML119821">
    <property type="protein sequence ID" value="RPA73435.1"/>
    <property type="molecule type" value="Genomic_DNA"/>
</dbReference>
<keyword evidence="3" id="KW-1185">Reference proteome</keyword>
<feature type="region of interest" description="Disordered" evidence="1">
    <location>
        <begin position="327"/>
        <end position="353"/>
    </location>
</feature>
<evidence type="ECO:0000256" key="1">
    <source>
        <dbReference type="SAM" id="MobiDB-lite"/>
    </source>
</evidence>
<feature type="region of interest" description="Disordered" evidence="1">
    <location>
        <begin position="116"/>
        <end position="140"/>
    </location>
</feature>
<reference evidence="2 3" key="1">
    <citation type="journal article" date="2018" name="Nat. Ecol. Evol.">
        <title>Pezizomycetes genomes reveal the molecular basis of ectomycorrhizal truffle lifestyle.</title>
        <authorList>
            <person name="Murat C."/>
            <person name="Payen T."/>
            <person name="Noel B."/>
            <person name="Kuo A."/>
            <person name="Morin E."/>
            <person name="Chen J."/>
            <person name="Kohler A."/>
            <person name="Krizsan K."/>
            <person name="Balestrini R."/>
            <person name="Da Silva C."/>
            <person name="Montanini B."/>
            <person name="Hainaut M."/>
            <person name="Levati E."/>
            <person name="Barry K.W."/>
            <person name="Belfiori B."/>
            <person name="Cichocki N."/>
            <person name="Clum A."/>
            <person name="Dockter R.B."/>
            <person name="Fauchery L."/>
            <person name="Guy J."/>
            <person name="Iotti M."/>
            <person name="Le Tacon F."/>
            <person name="Lindquist E.A."/>
            <person name="Lipzen A."/>
            <person name="Malagnac F."/>
            <person name="Mello A."/>
            <person name="Molinier V."/>
            <person name="Miyauchi S."/>
            <person name="Poulain J."/>
            <person name="Riccioni C."/>
            <person name="Rubini A."/>
            <person name="Sitrit Y."/>
            <person name="Splivallo R."/>
            <person name="Traeger S."/>
            <person name="Wang M."/>
            <person name="Zifcakova L."/>
            <person name="Wipf D."/>
            <person name="Zambonelli A."/>
            <person name="Paolocci F."/>
            <person name="Nowrousian M."/>
            <person name="Ottonello S."/>
            <person name="Baldrian P."/>
            <person name="Spatafora J.W."/>
            <person name="Henrissat B."/>
            <person name="Nagy L.G."/>
            <person name="Aury J.M."/>
            <person name="Wincker P."/>
            <person name="Grigoriev I.V."/>
            <person name="Bonfante P."/>
            <person name="Martin F.M."/>
        </authorList>
    </citation>
    <scope>NUCLEOTIDE SEQUENCE [LARGE SCALE GENOMIC DNA]</scope>
    <source>
        <strain evidence="2 3">RN42</strain>
    </source>
</reference>
<sequence length="696" mass="78254">MEDNEPLDYEEGDNNDVTGVASGLGHITPPNEAHQPAIPQIDDSNIDPELLQLSICPTTQQQHPPLSETQMNDNIDLNSNTLSRKVQAATREVMDSNSDENRQQIRQEAHRLVSQAVSEHTTRKRKHYLRSGDDSDSLTPMEQLVQPSAERARQNAVKKYSKRQKTITFNVGDIVLLAVPAADRVNAHRIPCRVLRGPVKGSTDGYLLQAEAGVLDKQQRTKDMLPVPATMSYHKTFPPPPVDFRKEKKISLRTAALKAAGMTSAKGRLFCDCNSKTGKACANKRHCPCKKAEKQCTNYCHGGQAEASCCINLAPTSTRNQAAIVERTVESDSREERAEEQDEDIENIPPGYLPTHSNSLQLSAFAYLSEDKRRHIANNRLGNGKNSKKLGIQATAYCQQQARKRKELEEARNTSEVAMGLDHDDHDFEGNLIPYYKGDDETGHMVGLGNDDLENKDLDWWMDELRSKFHGQIATIGIAFTDAFQRIISSDLIPKRLLTLLGYVWIRVPINSYDRIQKRSDTEEPLLDFIQEISVYLQENITGFRCEKCVKKFEDETAPNQHPRQELCGGVTHDIFTFGAKSRDGEVRNFADALRSDHEHMFSELLKYKNDISDARRVADANGQPEPNYLHLFLIHVLERYTRFGDRVAIDAKELEVQREYIRFWLGAIEGTVQAPNQLHEADGEGQAATLAGTGI</sequence>
<protein>
    <submittedName>
        <fullName evidence="2">Uncharacterized protein</fullName>
    </submittedName>
</protein>
<evidence type="ECO:0000313" key="2">
    <source>
        <dbReference type="EMBL" id="RPA73435.1"/>
    </source>
</evidence>
<organism evidence="2 3">
    <name type="scientific">Ascobolus immersus RN42</name>
    <dbReference type="NCBI Taxonomy" id="1160509"/>
    <lineage>
        <taxon>Eukaryota</taxon>
        <taxon>Fungi</taxon>
        <taxon>Dikarya</taxon>
        <taxon>Ascomycota</taxon>
        <taxon>Pezizomycotina</taxon>
        <taxon>Pezizomycetes</taxon>
        <taxon>Pezizales</taxon>
        <taxon>Ascobolaceae</taxon>
        <taxon>Ascobolus</taxon>
    </lineage>
</organism>
<accession>A0A3N4HHC8</accession>
<name>A0A3N4HHC8_ASCIM</name>
<feature type="compositionally biased region" description="Basic and acidic residues" evidence="1">
    <location>
        <begin position="327"/>
        <end position="337"/>
    </location>
</feature>
<gene>
    <name evidence="2" type="ORF">BJ508DRAFT_334081</name>
</gene>
<evidence type="ECO:0000313" key="3">
    <source>
        <dbReference type="Proteomes" id="UP000275078"/>
    </source>
</evidence>
<dbReference type="AlphaFoldDB" id="A0A3N4HHC8"/>